<evidence type="ECO:0000313" key="9">
    <source>
        <dbReference type="Proteomes" id="UP000827721"/>
    </source>
</evidence>
<evidence type="ECO:0000313" key="8">
    <source>
        <dbReference type="EMBL" id="KAH7577339.1"/>
    </source>
</evidence>
<dbReference type="InterPro" id="IPR009057">
    <property type="entry name" value="Homeodomain-like_sf"/>
</dbReference>
<dbReference type="CDD" id="cd00167">
    <property type="entry name" value="SANT"/>
    <property type="match status" value="2"/>
</dbReference>
<dbReference type="Pfam" id="PF00249">
    <property type="entry name" value="Myb_DNA-binding"/>
    <property type="match status" value="2"/>
</dbReference>
<reference evidence="8 9" key="1">
    <citation type="submission" date="2021-02" db="EMBL/GenBank/DDBJ databases">
        <title>Plant Genome Project.</title>
        <authorList>
            <person name="Zhang R.-G."/>
        </authorList>
    </citation>
    <scope>NUCLEOTIDE SEQUENCE [LARGE SCALE GENOMIC DNA]</scope>
    <source>
        <tissue evidence="8">Leaves</tissue>
    </source>
</reference>
<evidence type="ECO:0000256" key="5">
    <source>
        <dbReference type="SAM" id="MobiDB-lite"/>
    </source>
</evidence>
<keyword evidence="2" id="KW-0805">Transcription regulation</keyword>
<evidence type="ECO:0000256" key="4">
    <source>
        <dbReference type="ARBA" id="ARBA00023242"/>
    </source>
</evidence>
<proteinExistence type="predicted"/>
<name>A0ABQ8IKW2_9ROSI</name>
<dbReference type="PANTHER" id="PTHR45614">
    <property type="entry name" value="MYB PROTEIN-RELATED"/>
    <property type="match status" value="1"/>
</dbReference>
<evidence type="ECO:0000259" key="6">
    <source>
        <dbReference type="PROSITE" id="PS50090"/>
    </source>
</evidence>
<evidence type="ECO:0000259" key="7">
    <source>
        <dbReference type="PROSITE" id="PS51294"/>
    </source>
</evidence>
<protein>
    <submittedName>
        <fullName evidence="8">Uncharacterized protein</fullName>
    </submittedName>
</protein>
<organism evidence="8 9">
    <name type="scientific">Xanthoceras sorbifolium</name>
    <dbReference type="NCBI Taxonomy" id="99658"/>
    <lineage>
        <taxon>Eukaryota</taxon>
        <taxon>Viridiplantae</taxon>
        <taxon>Streptophyta</taxon>
        <taxon>Embryophyta</taxon>
        <taxon>Tracheophyta</taxon>
        <taxon>Spermatophyta</taxon>
        <taxon>Magnoliopsida</taxon>
        <taxon>eudicotyledons</taxon>
        <taxon>Gunneridae</taxon>
        <taxon>Pentapetalae</taxon>
        <taxon>rosids</taxon>
        <taxon>malvids</taxon>
        <taxon>Sapindales</taxon>
        <taxon>Sapindaceae</taxon>
        <taxon>Xanthoceroideae</taxon>
        <taxon>Xanthoceras</taxon>
    </lineage>
</organism>
<dbReference type="Proteomes" id="UP000827721">
    <property type="component" value="Unassembled WGS sequence"/>
</dbReference>
<gene>
    <name evidence="8" type="ORF">JRO89_XS01G0238000</name>
</gene>
<sequence length="447" mass="50838">MDFDISSREDFPFLSTLLSENHPMNLDLENRFSGKMLLQNLVKNNNLDHNCHDLPINNLSLNSHNPDLSAGEGSSMNPFSGVAKTGFDLFKAYANGISADFKAYHSTPLVSNGANPVLHGSEGTGFWDYPQKFGDHAVSEAPMYLPMSFEDQYRSTRRTVADEDSPISERDAYRQKVDEKRLKRINGRRSFKLERPTDIIKGQWMPREDRLLRRLVSDHGTTKWSLIAKLLGGRVGKQCRERWYNHLKPELRVWLLYLQKSPWSVHEDRMLIQSHKKFGNRWAEIARMLPGRSENTIKNHWNATKRRRYASRRKTKDSTPRNTDLQDYIRSLDAPTPPTAEPADNQAIQDPPPPTTPALPEESSNDFASGEWQVPSFDPKDALDGVSFDTNMLYDGYNFGPSMLDEVPSNASIADDGFAIPPEVDGSFMQEGAKTESILMEMIYKGH</sequence>
<keyword evidence="4" id="KW-0539">Nucleus</keyword>
<evidence type="ECO:0000256" key="3">
    <source>
        <dbReference type="ARBA" id="ARBA00023163"/>
    </source>
</evidence>
<dbReference type="PROSITE" id="PS51294">
    <property type="entry name" value="HTH_MYB"/>
    <property type="match status" value="2"/>
</dbReference>
<feature type="region of interest" description="Disordered" evidence="5">
    <location>
        <begin position="296"/>
        <end position="378"/>
    </location>
</feature>
<dbReference type="EMBL" id="JAFEMO010000001">
    <property type="protein sequence ID" value="KAH7577339.1"/>
    <property type="molecule type" value="Genomic_DNA"/>
</dbReference>
<dbReference type="SMART" id="SM00717">
    <property type="entry name" value="SANT"/>
    <property type="match status" value="2"/>
</dbReference>
<feature type="domain" description="HTH myb-type" evidence="7">
    <location>
        <begin position="258"/>
        <end position="309"/>
    </location>
</feature>
<dbReference type="PROSITE" id="PS50090">
    <property type="entry name" value="MYB_LIKE"/>
    <property type="match status" value="2"/>
</dbReference>
<dbReference type="PANTHER" id="PTHR45614:SF273">
    <property type="entry name" value="MYB DOMAIN PROTEIN 100-RELATED"/>
    <property type="match status" value="1"/>
</dbReference>
<dbReference type="InterPro" id="IPR050560">
    <property type="entry name" value="MYB_TF"/>
</dbReference>
<feature type="domain" description="HTH myb-type" evidence="7">
    <location>
        <begin position="198"/>
        <end position="251"/>
    </location>
</feature>
<accession>A0ABQ8IKW2</accession>
<dbReference type="SUPFAM" id="SSF46689">
    <property type="entry name" value="Homeodomain-like"/>
    <property type="match status" value="1"/>
</dbReference>
<comment type="subcellular location">
    <subcellularLocation>
        <location evidence="1">Nucleus</location>
    </subcellularLocation>
</comment>
<feature type="domain" description="Myb-like" evidence="6">
    <location>
        <begin position="196"/>
        <end position="247"/>
    </location>
</feature>
<dbReference type="InterPro" id="IPR001005">
    <property type="entry name" value="SANT/Myb"/>
</dbReference>
<keyword evidence="9" id="KW-1185">Reference proteome</keyword>
<dbReference type="Gene3D" id="1.10.10.60">
    <property type="entry name" value="Homeodomain-like"/>
    <property type="match status" value="2"/>
</dbReference>
<evidence type="ECO:0000256" key="2">
    <source>
        <dbReference type="ARBA" id="ARBA00023015"/>
    </source>
</evidence>
<evidence type="ECO:0000256" key="1">
    <source>
        <dbReference type="ARBA" id="ARBA00004123"/>
    </source>
</evidence>
<dbReference type="InterPro" id="IPR017930">
    <property type="entry name" value="Myb_dom"/>
</dbReference>
<keyword evidence="3" id="KW-0804">Transcription</keyword>
<feature type="domain" description="Myb-like" evidence="6">
    <location>
        <begin position="258"/>
        <end position="305"/>
    </location>
</feature>
<comment type="caution">
    <text evidence="8">The sequence shown here is derived from an EMBL/GenBank/DDBJ whole genome shotgun (WGS) entry which is preliminary data.</text>
</comment>
<feature type="compositionally biased region" description="Basic residues" evidence="5">
    <location>
        <begin position="303"/>
        <end position="315"/>
    </location>
</feature>